<dbReference type="PRINTS" id="PR00080">
    <property type="entry name" value="SDRFAMILY"/>
</dbReference>
<dbReference type="EMBL" id="BPQB01000010">
    <property type="protein sequence ID" value="GJE88763.1"/>
    <property type="molecule type" value="Genomic_DNA"/>
</dbReference>
<dbReference type="CDD" id="cd05374">
    <property type="entry name" value="17beta-HSD-like_SDR_c"/>
    <property type="match status" value="1"/>
</dbReference>
<sequence>MSTPRVWLVTGSSSGFGRLMAEYALKRGDKVVATLRKPEDLADLQGQYPNTLLVVLKLDVTQAAEIADVFARAKAAFGRVDVVFNNAGVAGAGEIEGTPESTQRLLFDTNFFGAMNVSREAVRFFREENAPGAGGRLVVTSSFVGITPLACGGYYAASKHALEAATQALAGEIAPEWNIKITLIEPGRFRTPATTKGLFTPPLPAYAKAPSAKVWASFAKMSDPSIKIGDPNKAVAKIYEISELPQPPLRIVFGNDAIAECREQLESLTKAVDASVEWSKDLRED</sequence>
<dbReference type="Proteomes" id="UP000703269">
    <property type="component" value="Unassembled WGS sequence"/>
</dbReference>
<dbReference type="PANTHER" id="PTHR43976:SF16">
    <property type="entry name" value="SHORT-CHAIN DEHYDROGENASE_REDUCTASE FAMILY PROTEIN"/>
    <property type="match status" value="1"/>
</dbReference>
<dbReference type="GO" id="GO:0016491">
    <property type="term" value="F:oxidoreductase activity"/>
    <property type="evidence" value="ECO:0007669"/>
    <property type="project" value="UniProtKB-KW"/>
</dbReference>
<protein>
    <submittedName>
        <fullName evidence="4">SDR family oxidoreductase</fullName>
    </submittedName>
</protein>
<keyword evidence="5" id="KW-1185">Reference proteome</keyword>
<dbReference type="InterPro" id="IPR051911">
    <property type="entry name" value="SDR_oxidoreductase"/>
</dbReference>
<dbReference type="Pfam" id="PF00106">
    <property type="entry name" value="adh_short"/>
    <property type="match status" value="1"/>
</dbReference>
<comment type="caution">
    <text evidence="4">The sequence shown here is derived from an EMBL/GenBank/DDBJ whole genome shotgun (WGS) entry which is preliminary data.</text>
</comment>
<dbReference type="InterPro" id="IPR036291">
    <property type="entry name" value="NAD(P)-bd_dom_sf"/>
</dbReference>
<dbReference type="InterPro" id="IPR002347">
    <property type="entry name" value="SDR_fam"/>
</dbReference>
<evidence type="ECO:0000256" key="2">
    <source>
        <dbReference type="ARBA" id="ARBA00023002"/>
    </source>
</evidence>
<dbReference type="Gene3D" id="3.40.50.720">
    <property type="entry name" value="NAD(P)-binding Rossmann-like Domain"/>
    <property type="match status" value="1"/>
</dbReference>
<dbReference type="PRINTS" id="PR00081">
    <property type="entry name" value="GDHRDH"/>
</dbReference>
<reference evidence="4 5" key="1">
    <citation type="submission" date="2021-08" db="EMBL/GenBank/DDBJ databases">
        <title>Draft Genome Sequence of Phanerochaete sordida strain YK-624.</title>
        <authorList>
            <person name="Mori T."/>
            <person name="Dohra H."/>
            <person name="Suzuki T."/>
            <person name="Kawagishi H."/>
            <person name="Hirai H."/>
        </authorList>
    </citation>
    <scope>NUCLEOTIDE SEQUENCE [LARGE SCALE GENOMIC DNA]</scope>
    <source>
        <strain evidence="4 5">YK-624</strain>
    </source>
</reference>
<dbReference type="OrthoDB" id="1274115at2759"/>
<organism evidence="4 5">
    <name type="scientific">Phanerochaete sordida</name>
    <dbReference type="NCBI Taxonomy" id="48140"/>
    <lineage>
        <taxon>Eukaryota</taxon>
        <taxon>Fungi</taxon>
        <taxon>Dikarya</taxon>
        <taxon>Basidiomycota</taxon>
        <taxon>Agaricomycotina</taxon>
        <taxon>Agaricomycetes</taxon>
        <taxon>Polyporales</taxon>
        <taxon>Phanerochaetaceae</taxon>
        <taxon>Phanerochaete</taxon>
    </lineage>
</organism>
<dbReference type="AlphaFoldDB" id="A0A9P3G5Q3"/>
<evidence type="ECO:0000256" key="1">
    <source>
        <dbReference type="ARBA" id="ARBA00006484"/>
    </source>
</evidence>
<evidence type="ECO:0000313" key="4">
    <source>
        <dbReference type="EMBL" id="GJE88763.1"/>
    </source>
</evidence>
<dbReference type="PANTHER" id="PTHR43976">
    <property type="entry name" value="SHORT CHAIN DEHYDROGENASE"/>
    <property type="match status" value="1"/>
</dbReference>
<comment type="similarity">
    <text evidence="1 3">Belongs to the short-chain dehydrogenases/reductases (SDR) family.</text>
</comment>
<evidence type="ECO:0000313" key="5">
    <source>
        <dbReference type="Proteomes" id="UP000703269"/>
    </source>
</evidence>
<keyword evidence="2" id="KW-0560">Oxidoreductase</keyword>
<proteinExistence type="inferred from homology"/>
<evidence type="ECO:0000256" key="3">
    <source>
        <dbReference type="RuleBase" id="RU000363"/>
    </source>
</evidence>
<name>A0A9P3G5Q3_9APHY</name>
<gene>
    <name evidence="4" type="ORF">PsYK624_048480</name>
</gene>
<dbReference type="SUPFAM" id="SSF51735">
    <property type="entry name" value="NAD(P)-binding Rossmann-fold domains"/>
    <property type="match status" value="1"/>
</dbReference>
<accession>A0A9P3G5Q3</accession>